<dbReference type="Proteomes" id="UP000738349">
    <property type="component" value="Unassembled WGS sequence"/>
</dbReference>
<proteinExistence type="predicted"/>
<reference evidence="1" key="1">
    <citation type="journal article" date="2021" name="Nat. Commun.">
        <title>Genetic determinants of endophytism in the Arabidopsis root mycobiome.</title>
        <authorList>
            <person name="Mesny F."/>
            <person name="Miyauchi S."/>
            <person name="Thiergart T."/>
            <person name="Pickel B."/>
            <person name="Atanasova L."/>
            <person name="Karlsson M."/>
            <person name="Huettel B."/>
            <person name="Barry K.W."/>
            <person name="Haridas S."/>
            <person name="Chen C."/>
            <person name="Bauer D."/>
            <person name="Andreopoulos W."/>
            <person name="Pangilinan J."/>
            <person name="LaButti K."/>
            <person name="Riley R."/>
            <person name="Lipzen A."/>
            <person name="Clum A."/>
            <person name="Drula E."/>
            <person name="Henrissat B."/>
            <person name="Kohler A."/>
            <person name="Grigoriev I.V."/>
            <person name="Martin F.M."/>
            <person name="Hacquard S."/>
        </authorList>
    </citation>
    <scope>NUCLEOTIDE SEQUENCE</scope>
    <source>
        <strain evidence="1">MPI-CAGE-AT-0147</strain>
    </source>
</reference>
<organism evidence="1 2">
    <name type="scientific">Dactylonectria macrodidyma</name>
    <dbReference type="NCBI Taxonomy" id="307937"/>
    <lineage>
        <taxon>Eukaryota</taxon>
        <taxon>Fungi</taxon>
        <taxon>Dikarya</taxon>
        <taxon>Ascomycota</taxon>
        <taxon>Pezizomycotina</taxon>
        <taxon>Sordariomycetes</taxon>
        <taxon>Hypocreomycetidae</taxon>
        <taxon>Hypocreales</taxon>
        <taxon>Nectriaceae</taxon>
        <taxon>Dactylonectria</taxon>
    </lineage>
</organism>
<dbReference type="AlphaFoldDB" id="A0A9P9JJF3"/>
<evidence type="ECO:0000313" key="1">
    <source>
        <dbReference type="EMBL" id="KAH7176862.1"/>
    </source>
</evidence>
<accession>A0A9P9JJF3</accession>
<keyword evidence="2" id="KW-1185">Reference proteome</keyword>
<gene>
    <name evidence="1" type="ORF">EDB81DRAFT_875652</name>
</gene>
<evidence type="ECO:0000313" key="2">
    <source>
        <dbReference type="Proteomes" id="UP000738349"/>
    </source>
</evidence>
<protein>
    <submittedName>
        <fullName evidence="1">Uncharacterized protein</fullName>
    </submittedName>
</protein>
<sequence>MTSLFCCGAIKPYRPQYLSHQDKFTAFMQWAAFPREAAPNDVDGGSVKPNLVEHPPPFAVQLVRQVNYGPLESKRYFIPVQGKDNEFAEVLEDDLVQANFEKLNSYKNYKCQGHVKFFEVNIYQKDPVNKHHWRASLGRPAASIDL</sequence>
<comment type="caution">
    <text evidence="1">The sequence shown here is derived from an EMBL/GenBank/DDBJ whole genome shotgun (WGS) entry which is preliminary data.</text>
</comment>
<dbReference type="OrthoDB" id="10264507at2759"/>
<name>A0A9P9JJF3_9HYPO</name>
<dbReference type="EMBL" id="JAGMUV010000001">
    <property type="protein sequence ID" value="KAH7176862.1"/>
    <property type="molecule type" value="Genomic_DNA"/>
</dbReference>